<comment type="caution">
    <text evidence="2">The sequence shown here is derived from an EMBL/GenBank/DDBJ whole genome shotgun (WGS) entry which is preliminary data.</text>
</comment>
<feature type="transmembrane region" description="Helical" evidence="1">
    <location>
        <begin position="6"/>
        <end position="26"/>
    </location>
</feature>
<keyword evidence="3" id="KW-1185">Reference proteome</keyword>
<name>A0ABV8LC97_9NOCA</name>
<dbReference type="EMBL" id="JBHSBA010000015">
    <property type="protein sequence ID" value="MFC4128374.1"/>
    <property type="molecule type" value="Genomic_DNA"/>
</dbReference>
<accession>A0ABV8LC97</accession>
<feature type="transmembrane region" description="Helical" evidence="1">
    <location>
        <begin position="285"/>
        <end position="303"/>
    </location>
</feature>
<sequence>MSWVVSFVPLLSLGVLTWPLFTVLAIRARSGTLAAAALGYAGLFVLGVWSIRDSEPLFDLCWSLLMLGGTVHAIVVRHRWFGAAGRPDTVGAPGARTEDVGERVAVLAHGPARAELPAEPVAAGRSMQRLLDEIDELVDDSLRDGEPRLGFGYGDPAYPPCPNPHCGEPWHGLKITARMAAMRDLGDEVDADYDHRTDDSPVLCPGSTADGAWSAPDQAAIEAWWAVEYGAAEPDRVDAVPDPLDAARARADTLWAALARPAVLLAVASWLVAFVSMFGTGGPSRWASVVVAVAAPLWLGWFYGRHGALFPAGYVRARLRGRAGIAVAVTVMVCAGWVPVRWTGPAPDPATAYLTLVAACALACVGHAVVQIGRSRPVAGTSMDEASEYDPAAHGENLVLHGFGWMVFGLPVTLLLGWILSYFAAQPGALWAAVAVVAILALSFFVEGGVVKFRTGHRDGGELPMIGFFTIGIGALLVWSLLRIVAIPATA</sequence>
<dbReference type="Proteomes" id="UP001595767">
    <property type="component" value="Unassembled WGS sequence"/>
</dbReference>
<dbReference type="RefSeq" id="WP_378554126.1">
    <property type="nucleotide sequence ID" value="NZ_JBHSBA010000015.1"/>
</dbReference>
<feature type="transmembrane region" description="Helical" evidence="1">
    <location>
        <begin position="430"/>
        <end position="451"/>
    </location>
</feature>
<feature type="transmembrane region" description="Helical" evidence="1">
    <location>
        <begin position="463"/>
        <end position="482"/>
    </location>
</feature>
<evidence type="ECO:0000256" key="1">
    <source>
        <dbReference type="SAM" id="Phobius"/>
    </source>
</evidence>
<feature type="transmembrane region" description="Helical" evidence="1">
    <location>
        <begin position="352"/>
        <end position="370"/>
    </location>
</feature>
<proteinExistence type="predicted"/>
<keyword evidence="1" id="KW-0472">Membrane</keyword>
<gene>
    <name evidence="2" type="ORF">ACFOW8_25945</name>
</gene>
<feature type="transmembrane region" description="Helical" evidence="1">
    <location>
        <begin position="323"/>
        <end position="340"/>
    </location>
</feature>
<feature type="transmembrane region" description="Helical" evidence="1">
    <location>
        <begin position="403"/>
        <end position="424"/>
    </location>
</feature>
<keyword evidence="1" id="KW-1133">Transmembrane helix</keyword>
<feature type="transmembrane region" description="Helical" evidence="1">
    <location>
        <begin position="57"/>
        <end position="76"/>
    </location>
</feature>
<feature type="transmembrane region" description="Helical" evidence="1">
    <location>
        <begin position="258"/>
        <end position="279"/>
    </location>
</feature>
<keyword evidence="1" id="KW-0812">Transmembrane</keyword>
<protein>
    <submittedName>
        <fullName evidence="2">Uncharacterized protein</fullName>
    </submittedName>
</protein>
<organism evidence="2 3">
    <name type="scientific">Nocardia rhizosphaerae</name>
    <dbReference type="NCBI Taxonomy" id="1691571"/>
    <lineage>
        <taxon>Bacteria</taxon>
        <taxon>Bacillati</taxon>
        <taxon>Actinomycetota</taxon>
        <taxon>Actinomycetes</taxon>
        <taxon>Mycobacteriales</taxon>
        <taxon>Nocardiaceae</taxon>
        <taxon>Nocardia</taxon>
    </lineage>
</organism>
<reference evidence="3" key="1">
    <citation type="journal article" date="2019" name="Int. J. Syst. Evol. Microbiol.">
        <title>The Global Catalogue of Microorganisms (GCM) 10K type strain sequencing project: providing services to taxonomists for standard genome sequencing and annotation.</title>
        <authorList>
            <consortium name="The Broad Institute Genomics Platform"/>
            <consortium name="The Broad Institute Genome Sequencing Center for Infectious Disease"/>
            <person name="Wu L."/>
            <person name="Ma J."/>
        </authorList>
    </citation>
    <scope>NUCLEOTIDE SEQUENCE [LARGE SCALE GENOMIC DNA]</scope>
    <source>
        <strain evidence="3">CGMCC 4.7204</strain>
    </source>
</reference>
<evidence type="ECO:0000313" key="3">
    <source>
        <dbReference type="Proteomes" id="UP001595767"/>
    </source>
</evidence>
<feature type="transmembrane region" description="Helical" evidence="1">
    <location>
        <begin position="33"/>
        <end position="51"/>
    </location>
</feature>
<evidence type="ECO:0000313" key="2">
    <source>
        <dbReference type="EMBL" id="MFC4128374.1"/>
    </source>
</evidence>